<dbReference type="AlphaFoldDB" id="A0A7I8VC25"/>
<dbReference type="Pfam" id="PF00535">
    <property type="entry name" value="Glycos_transf_2"/>
    <property type="match status" value="1"/>
</dbReference>
<evidence type="ECO:0000259" key="3">
    <source>
        <dbReference type="Pfam" id="PF00535"/>
    </source>
</evidence>
<keyword evidence="2" id="KW-1015">Disulfide bond</keyword>
<feature type="domain" description="Galactosyltransferase C-terminal" evidence="4">
    <location>
        <begin position="268"/>
        <end position="325"/>
    </location>
</feature>
<dbReference type="EMBL" id="CAJFCJ010000004">
    <property type="protein sequence ID" value="CAD5113898.1"/>
    <property type="molecule type" value="Genomic_DNA"/>
</dbReference>
<dbReference type="GO" id="GO:0005794">
    <property type="term" value="C:Golgi apparatus"/>
    <property type="evidence" value="ECO:0007669"/>
    <property type="project" value="TreeGrafter"/>
</dbReference>
<dbReference type="InterPro" id="IPR027791">
    <property type="entry name" value="Galactosyl_T_C"/>
</dbReference>
<dbReference type="OrthoDB" id="6269184at2759"/>
<dbReference type="Pfam" id="PF02709">
    <property type="entry name" value="Glyco_transf_7C"/>
    <property type="match status" value="1"/>
</dbReference>
<dbReference type="Gene3D" id="3.90.550.10">
    <property type="entry name" value="Spore Coat Polysaccharide Biosynthesis Protein SpsA, Chain A"/>
    <property type="match status" value="1"/>
</dbReference>
<sequence>MIALNRDFESPVKMENIKRRFRPDQESSLNKLRRLKLKELQRIMFVNPNRPPDHVYNLNVTLSEKIPLEREIPDTRPQSCDKIVYDISKMPKTSVIIIFYNEALSMLLRTVHSILSRTPDELLEEIILVNDHSSNKDLKKYLEKYVGYLPKVKLLQTTQREGLIRARLIGFHEATGDFVFFQDAHTEANVDWLQPLLQEVIKNPRTVIQPEVDQIDAQTIEYKGGNNIVPRGGFSWDLRYTWMEMPEHENQRVTIEAEKLGVVPDSLPFRTPTLVGCAFGVLKSYFNHIGTFDDDMKIWGGENIELAWRVWQCHGQVLTHPCSRVAHTFKPFSYKFDGDREKIVQKNLMRMAETWMDDYAKYFYAISYAWVPKRTFLTRKEKQSLQTRKKLRRDLKCKSFRWYLENIIPEMPTPPDYSLYHGEIFSVKSEACWFPKPSGFIGITYFCFFHRIVPQNELSMNVKGHIFIGSKFVRVDKKLWLLYLSDEEPSPNEEIWRMNHNGYYTGQLGVEFTNAHGARQRMCAVQVTNVHRVHYKEQMVQLSRCNIRDPFQNWRWTYKLDWNYNFDERHAEPMRNE</sequence>
<dbReference type="SUPFAM" id="SSF53448">
    <property type="entry name" value="Nucleotide-diphospho-sugar transferases"/>
    <property type="match status" value="1"/>
</dbReference>
<dbReference type="Proteomes" id="UP000549394">
    <property type="component" value="Unassembled WGS sequence"/>
</dbReference>
<evidence type="ECO:0000313" key="5">
    <source>
        <dbReference type="EMBL" id="CAD5113898.1"/>
    </source>
</evidence>
<dbReference type="InterPro" id="IPR029044">
    <property type="entry name" value="Nucleotide-diphossugar_trans"/>
</dbReference>
<feature type="domain" description="Glycosyltransferase 2-like" evidence="3">
    <location>
        <begin position="94"/>
        <end position="242"/>
    </location>
</feature>
<dbReference type="GO" id="GO:0006493">
    <property type="term" value="P:protein O-linked glycosylation"/>
    <property type="evidence" value="ECO:0007669"/>
    <property type="project" value="TreeGrafter"/>
</dbReference>
<dbReference type="PANTHER" id="PTHR11675:SF119">
    <property type="entry name" value="POLYPEPTIDE N-ACETYLGALACTOSAMINYLTRANSFERASE 2"/>
    <property type="match status" value="1"/>
</dbReference>
<evidence type="ECO:0000256" key="2">
    <source>
        <dbReference type="ARBA" id="ARBA00023157"/>
    </source>
</evidence>
<keyword evidence="1" id="KW-0808">Transferase</keyword>
<name>A0A7I8VC25_9ANNE</name>
<protein>
    <submittedName>
        <fullName evidence="5">DgyrCDS3057</fullName>
    </submittedName>
</protein>
<keyword evidence="6" id="KW-1185">Reference proteome</keyword>
<evidence type="ECO:0000313" key="6">
    <source>
        <dbReference type="Proteomes" id="UP000549394"/>
    </source>
</evidence>
<dbReference type="PANTHER" id="PTHR11675">
    <property type="entry name" value="N-ACETYLGALACTOSAMINYLTRANSFERASE"/>
    <property type="match status" value="1"/>
</dbReference>
<proteinExistence type="predicted"/>
<reference evidence="5 6" key="1">
    <citation type="submission" date="2020-08" db="EMBL/GenBank/DDBJ databases">
        <authorList>
            <person name="Hejnol A."/>
        </authorList>
    </citation>
    <scope>NUCLEOTIDE SEQUENCE [LARGE SCALE GENOMIC DNA]</scope>
</reference>
<gene>
    <name evidence="5" type="ORF">DGYR_LOCUS2812</name>
</gene>
<dbReference type="InterPro" id="IPR001173">
    <property type="entry name" value="Glyco_trans_2-like"/>
</dbReference>
<comment type="caution">
    <text evidence="5">The sequence shown here is derived from an EMBL/GenBank/DDBJ whole genome shotgun (WGS) entry which is preliminary data.</text>
</comment>
<accession>A0A7I8VC25</accession>
<evidence type="ECO:0000259" key="4">
    <source>
        <dbReference type="Pfam" id="PF02709"/>
    </source>
</evidence>
<dbReference type="GO" id="GO:0004653">
    <property type="term" value="F:polypeptide N-acetylgalactosaminyltransferase activity"/>
    <property type="evidence" value="ECO:0007669"/>
    <property type="project" value="TreeGrafter"/>
</dbReference>
<organism evidence="5 6">
    <name type="scientific">Dimorphilus gyrociliatus</name>
    <dbReference type="NCBI Taxonomy" id="2664684"/>
    <lineage>
        <taxon>Eukaryota</taxon>
        <taxon>Metazoa</taxon>
        <taxon>Spiralia</taxon>
        <taxon>Lophotrochozoa</taxon>
        <taxon>Annelida</taxon>
        <taxon>Polychaeta</taxon>
        <taxon>Polychaeta incertae sedis</taxon>
        <taxon>Dinophilidae</taxon>
        <taxon>Dimorphilus</taxon>
    </lineage>
</organism>
<evidence type="ECO:0000256" key="1">
    <source>
        <dbReference type="ARBA" id="ARBA00022679"/>
    </source>
</evidence>